<feature type="signal peptide" evidence="4">
    <location>
        <begin position="1"/>
        <end position="26"/>
    </location>
</feature>
<evidence type="ECO:0000313" key="6">
    <source>
        <dbReference type="EMBL" id="MDQ0396137.1"/>
    </source>
</evidence>
<reference evidence="6 7" key="1">
    <citation type="submission" date="2023-07" db="EMBL/GenBank/DDBJ databases">
        <title>Genomic Encyclopedia of Type Strains, Phase IV (KMG-IV): sequencing the most valuable type-strain genomes for metagenomic binning, comparative biology and taxonomic classification.</title>
        <authorList>
            <person name="Goeker M."/>
        </authorList>
    </citation>
    <scope>NUCLEOTIDE SEQUENCE [LARGE SCALE GENOMIC DNA]</scope>
    <source>
        <strain evidence="6 7">DSM 5896</strain>
    </source>
</reference>
<dbReference type="PIRSF" id="PIRSF002741">
    <property type="entry name" value="MppA"/>
    <property type="match status" value="1"/>
</dbReference>
<keyword evidence="7" id="KW-1185">Reference proteome</keyword>
<comment type="subcellular location">
    <subcellularLocation>
        <location evidence="1">Periplasm</location>
    </subcellularLocation>
</comment>
<dbReference type="Proteomes" id="UP001237448">
    <property type="component" value="Unassembled WGS sequence"/>
</dbReference>
<comment type="caution">
    <text evidence="6">The sequence shown here is derived from an EMBL/GenBank/DDBJ whole genome shotgun (WGS) entry which is preliminary data.</text>
</comment>
<evidence type="ECO:0000256" key="4">
    <source>
        <dbReference type="SAM" id="SignalP"/>
    </source>
</evidence>
<dbReference type="Pfam" id="PF00496">
    <property type="entry name" value="SBP_bac_5"/>
    <property type="match status" value="1"/>
</dbReference>
<dbReference type="PANTHER" id="PTHR30290:SF64">
    <property type="entry name" value="ABC TRANSPORTER PERIPLASMIC BINDING PROTEIN"/>
    <property type="match status" value="1"/>
</dbReference>
<comment type="similarity">
    <text evidence="2">Belongs to the bacterial solute-binding protein 5 family.</text>
</comment>
<dbReference type="Gene3D" id="3.40.190.10">
    <property type="entry name" value="Periplasmic binding protein-like II"/>
    <property type="match status" value="1"/>
</dbReference>
<sequence>MRRILSPLAGLAVLCLAALCLPPAAAADEAPPWRTGVSLLGDLKHPGPFDHFDYVNPDAPKGGRVRQAVPGSYDNFNPVPPKGVSAMGLDGVYQTLMAPALDEPSSEYGEIAEALRYPADYSSVTYRLNPKARWNDGQPVTPEDVVWSFEVQKQNNPRWGYYYKDVTKAEKTGEREVTFTFDTKGNRELPQIVGQLTVLPKHWWLANGPDGKPRDVTKTSLEAPLGSGPYRIKRFDAGHTVVYERVKDWWGTDLPTAKGQYNFDEMRYDYYLNAQQLPDFFKSDSYDFRLENIAANWATLYGDDVAPIKQGRIVKQDFPSTSSGRMQAFIFNLRRPKFQDRRVRQALNDVFDFEEMNRTLFYGLYTRIDSYFAGLDLASSGLPQGEELAILDSVKDKVPPEVFTTPYTNPVNGTDENRRANFRAALDLFKQAGWEIRDRKLVNAKTGEPMKFEILIDNEAFTRVALVYQQALKRIGIDVDIRLVDDSQLQQRQDNRDFDMMVYLWGESQSPGNEQREYWGSAAADRPASQNLMGIKDPAVDALIDRVVYAKDRPELVAATRALDRVLLAGDYLVPMWRSPVWHTLRWDRFGQPATLPSQSPTGGFPDVWWYDPAKVAKVGPGR</sequence>
<evidence type="ECO:0000256" key="1">
    <source>
        <dbReference type="ARBA" id="ARBA00004418"/>
    </source>
</evidence>
<dbReference type="PANTHER" id="PTHR30290">
    <property type="entry name" value="PERIPLASMIC BINDING COMPONENT OF ABC TRANSPORTER"/>
    <property type="match status" value="1"/>
</dbReference>
<dbReference type="RefSeq" id="WP_307435948.1">
    <property type="nucleotide sequence ID" value="NZ_JAUSVK010000001.1"/>
</dbReference>
<dbReference type="Gene3D" id="3.10.105.10">
    <property type="entry name" value="Dipeptide-binding Protein, Domain 3"/>
    <property type="match status" value="1"/>
</dbReference>
<feature type="domain" description="Solute-binding protein family 5" evidence="5">
    <location>
        <begin position="110"/>
        <end position="522"/>
    </location>
</feature>
<dbReference type="CDD" id="cd08497">
    <property type="entry name" value="MbnE-like"/>
    <property type="match status" value="1"/>
</dbReference>
<dbReference type="InterPro" id="IPR030678">
    <property type="entry name" value="Peptide/Ni-bd"/>
</dbReference>
<feature type="chain" id="PRO_5046234860" evidence="4">
    <location>
        <begin position="27"/>
        <end position="623"/>
    </location>
</feature>
<evidence type="ECO:0000313" key="7">
    <source>
        <dbReference type="Proteomes" id="UP001237448"/>
    </source>
</evidence>
<dbReference type="InterPro" id="IPR000914">
    <property type="entry name" value="SBP_5_dom"/>
</dbReference>
<evidence type="ECO:0000259" key="5">
    <source>
        <dbReference type="Pfam" id="PF00496"/>
    </source>
</evidence>
<organism evidence="6 7">
    <name type="scientific">Labrys monachus</name>
    <dbReference type="NCBI Taxonomy" id="217067"/>
    <lineage>
        <taxon>Bacteria</taxon>
        <taxon>Pseudomonadati</taxon>
        <taxon>Pseudomonadota</taxon>
        <taxon>Alphaproteobacteria</taxon>
        <taxon>Hyphomicrobiales</taxon>
        <taxon>Xanthobacteraceae</taxon>
        <taxon>Labrys</taxon>
    </lineage>
</organism>
<dbReference type="SUPFAM" id="SSF53850">
    <property type="entry name" value="Periplasmic binding protein-like II"/>
    <property type="match status" value="1"/>
</dbReference>
<accession>A0ABU0FP53</accession>
<protein>
    <submittedName>
        <fullName evidence="6">Microcin C transport system substrate-binding protein</fullName>
    </submittedName>
</protein>
<proteinExistence type="inferred from homology"/>
<gene>
    <name evidence="6" type="ORF">J3R73_005929</name>
</gene>
<evidence type="ECO:0000256" key="3">
    <source>
        <dbReference type="ARBA" id="ARBA00022729"/>
    </source>
</evidence>
<dbReference type="InterPro" id="IPR039424">
    <property type="entry name" value="SBP_5"/>
</dbReference>
<name>A0ABU0FP53_9HYPH</name>
<keyword evidence="3 4" id="KW-0732">Signal</keyword>
<dbReference type="EMBL" id="JAUSVK010000001">
    <property type="protein sequence ID" value="MDQ0396137.1"/>
    <property type="molecule type" value="Genomic_DNA"/>
</dbReference>
<evidence type="ECO:0000256" key="2">
    <source>
        <dbReference type="ARBA" id="ARBA00005695"/>
    </source>
</evidence>